<dbReference type="InterPro" id="IPR023485">
    <property type="entry name" value="Ptyr_pPase"/>
</dbReference>
<dbReference type="SMART" id="SM00226">
    <property type="entry name" value="LMWPc"/>
    <property type="match status" value="1"/>
</dbReference>
<evidence type="ECO:0000256" key="2">
    <source>
        <dbReference type="SAM" id="MobiDB-lite"/>
    </source>
</evidence>
<dbReference type="RefSeq" id="WP_015941593.1">
    <property type="nucleotide sequence ID" value="NC_011831.1"/>
</dbReference>
<dbReference type="KEGG" id="cag:Cagg_2875"/>
<evidence type="ECO:0000259" key="3">
    <source>
        <dbReference type="SMART" id="SM00226"/>
    </source>
</evidence>
<reference evidence="4" key="1">
    <citation type="submission" date="2008-12" db="EMBL/GenBank/DDBJ databases">
        <title>Complete sequence of Chloroflexus aggregans DSM 9485.</title>
        <authorList>
            <consortium name="US DOE Joint Genome Institute"/>
            <person name="Lucas S."/>
            <person name="Copeland A."/>
            <person name="Lapidus A."/>
            <person name="Glavina del Rio T."/>
            <person name="Dalin E."/>
            <person name="Tice H."/>
            <person name="Pitluck S."/>
            <person name="Foster B."/>
            <person name="Larimer F."/>
            <person name="Land M."/>
            <person name="Hauser L."/>
            <person name="Kyrpides N."/>
            <person name="Mikhailova N."/>
            <person name="Bryant D."/>
            <person name="Richardson P."/>
        </authorList>
    </citation>
    <scope>NUCLEOTIDE SEQUENCE</scope>
    <source>
        <strain evidence="4">DSM 9485</strain>
    </source>
</reference>
<sequence>MSHLEPTILIVGAADTGRAPIAVALLRRLAQERGHAWQIASAGVVGHDDEPLQPMARDALAVFGMTDNNHTARSLTEELVNAADILIAVDSGIARVLRSRYPQANVTSLGELADRARDIPDPAGMQIGAWLHYTREMESLLRAGYERLVALLHGEAVAPVAPTPSPSEPLVQPEAPAPPPPSERQVICERAIRLIDAIQAMPDVIDWPAARGRLQMTLTELTANVADTTDLTALYVEALNLWLARQASVPSGEQLTQLRTAIERGQRPVGQAEVIAVMRWGAGLSAE</sequence>
<dbReference type="eggNOG" id="COG0394">
    <property type="taxonomic scope" value="Bacteria"/>
</dbReference>
<proteinExistence type="predicted"/>
<accession>B8G604</accession>
<dbReference type="InterPro" id="IPR050438">
    <property type="entry name" value="LMW_PTPase"/>
</dbReference>
<dbReference type="EMBL" id="CP001337">
    <property type="protein sequence ID" value="ACL25737.1"/>
    <property type="molecule type" value="Genomic_DNA"/>
</dbReference>
<dbReference type="Proteomes" id="UP000002508">
    <property type="component" value="Chromosome"/>
</dbReference>
<dbReference type="Gene3D" id="3.40.50.2300">
    <property type="match status" value="1"/>
</dbReference>
<evidence type="ECO:0000313" key="5">
    <source>
        <dbReference type="Proteomes" id="UP000002508"/>
    </source>
</evidence>
<evidence type="ECO:0000313" key="4">
    <source>
        <dbReference type="EMBL" id="ACL25737.1"/>
    </source>
</evidence>
<keyword evidence="5" id="KW-1185">Reference proteome</keyword>
<dbReference type="EC" id="3.1.3.48" evidence="1"/>
<dbReference type="Pfam" id="PF01451">
    <property type="entry name" value="LMWPc"/>
    <property type="match status" value="1"/>
</dbReference>
<protein>
    <recommendedName>
        <fullName evidence="1">protein-tyrosine-phosphatase</fullName>
        <ecNumber evidence="1">3.1.3.48</ecNumber>
    </recommendedName>
</protein>
<dbReference type="AlphaFoldDB" id="B8G604"/>
<name>B8G604_CHLAD</name>
<dbReference type="InterPro" id="IPR036196">
    <property type="entry name" value="Ptyr_pPase_sf"/>
</dbReference>
<dbReference type="PANTHER" id="PTHR11717:SF7">
    <property type="entry name" value="LOW MOLECULAR WEIGHT PHOSPHOTYROSINE PROTEIN PHOSPHATASE"/>
    <property type="match status" value="1"/>
</dbReference>
<dbReference type="PANTHER" id="PTHR11717">
    <property type="entry name" value="LOW MOLECULAR WEIGHT PROTEIN TYROSINE PHOSPHATASE"/>
    <property type="match status" value="1"/>
</dbReference>
<dbReference type="OrthoDB" id="149643at2"/>
<feature type="domain" description="Phosphotyrosine protein phosphatase I" evidence="3">
    <location>
        <begin position="6"/>
        <end position="151"/>
    </location>
</feature>
<dbReference type="HOGENOM" id="CLU_952756_0_0_0"/>
<dbReference type="STRING" id="326427.Cagg_2875"/>
<evidence type="ECO:0000256" key="1">
    <source>
        <dbReference type="ARBA" id="ARBA00013064"/>
    </source>
</evidence>
<dbReference type="SUPFAM" id="SSF52788">
    <property type="entry name" value="Phosphotyrosine protein phosphatases I"/>
    <property type="match status" value="1"/>
</dbReference>
<gene>
    <name evidence="4" type="ordered locus">Cagg_2875</name>
</gene>
<dbReference type="GO" id="GO:0004725">
    <property type="term" value="F:protein tyrosine phosphatase activity"/>
    <property type="evidence" value="ECO:0007669"/>
    <property type="project" value="UniProtKB-EC"/>
</dbReference>
<organism evidence="4 5">
    <name type="scientific">Chloroflexus aggregans (strain MD-66 / DSM 9485)</name>
    <dbReference type="NCBI Taxonomy" id="326427"/>
    <lineage>
        <taxon>Bacteria</taxon>
        <taxon>Bacillati</taxon>
        <taxon>Chloroflexota</taxon>
        <taxon>Chloroflexia</taxon>
        <taxon>Chloroflexales</taxon>
        <taxon>Chloroflexineae</taxon>
        <taxon>Chloroflexaceae</taxon>
        <taxon>Chloroflexus</taxon>
    </lineage>
</organism>
<feature type="region of interest" description="Disordered" evidence="2">
    <location>
        <begin position="160"/>
        <end position="183"/>
    </location>
</feature>